<evidence type="ECO:0000313" key="2">
    <source>
        <dbReference type="EMBL" id="TMS33259.1"/>
    </source>
</evidence>
<keyword evidence="3" id="KW-1185">Reference proteome</keyword>
<organism evidence="1 3">
    <name type="scientific">Steinernema carpocapsae</name>
    <name type="common">Entomopathogenic nematode</name>
    <dbReference type="NCBI Taxonomy" id="34508"/>
    <lineage>
        <taxon>Eukaryota</taxon>
        <taxon>Metazoa</taxon>
        <taxon>Ecdysozoa</taxon>
        <taxon>Nematoda</taxon>
        <taxon>Chromadorea</taxon>
        <taxon>Rhabditida</taxon>
        <taxon>Tylenchina</taxon>
        <taxon>Panagrolaimomorpha</taxon>
        <taxon>Strongyloidoidea</taxon>
        <taxon>Steinernematidae</taxon>
        <taxon>Steinernema</taxon>
    </lineage>
</organism>
<reference evidence="1 3" key="3">
    <citation type="journal article" date="2019" name="G3 (Bethesda)">
        <title>Hybrid Assembly of the Genome of the Entomopathogenic Nematode Steinernema carpocapsae Identifies the X-Chromosome.</title>
        <authorList>
            <person name="Serra L."/>
            <person name="Macchietto M."/>
            <person name="Macias-Munoz A."/>
            <person name="McGill C.J."/>
            <person name="Rodriguez I.M."/>
            <person name="Rodriguez B."/>
            <person name="Murad R."/>
            <person name="Mortazavi A."/>
        </authorList>
    </citation>
    <scope>NUCLEOTIDE SEQUENCE [LARGE SCALE GENOMIC DNA]</scope>
    <source>
        <strain evidence="1 3">ALL</strain>
    </source>
</reference>
<dbReference type="PANTHER" id="PTHR33332">
    <property type="entry name" value="REVERSE TRANSCRIPTASE DOMAIN-CONTAINING PROTEIN"/>
    <property type="match status" value="1"/>
</dbReference>
<reference evidence="1" key="1">
    <citation type="submission" date="2013-11" db="EMBL/GenBank/DDBJ databases">
        <authorList>
            <person name="Sternberg P."/>
            <person name="Dillman A."/>
            <person name="Macchietto M."/>
        </authorList>
    </citation>
    <scope>NUCLEOTIDE SEQUENCE</scope>
    <source>
        <strain evidence="1">ALL</strain>
    </source>
</reference>
<dbReference type="STRING" id="34508.A0A4U8UM55"/>
<comment type="caution">
    <text evidence="1">The sequence shown here is derived from an EMBL/GenBank/DDBJ whole genome shotgun (WGS) entry which is preliminary data.</text>
</comment>
<name>A0A4U8UM55_STECR</name>
<gene>
    <name evidence="1" type="ORF">L596_001015</name>
    <name evidence="2" type="ORF">L596_001019</name>
</gene>
<dbReference type="EMBL" id="AZBU02000001">
    <property type="protein sequence ID" value="TMS33255.1"/>
    <property type="molecule type" value="Genomic_DNA"/>
</dbReference>
<sequence length="104" mass="12161">MHVSRNNPKVEYLLNDSVITKTELVKDLGVTYDKQLSFAPHIKLCHSNATRTCKLIHRVFRCRSVNIRWQLFAAYVRPVLEYASVVWSLQTARDRQLIESRIGF</sequence>
<dbReference type="EMBL" id="AZBU02000001">
    <property type="protein sequence ID" value="TMS33259.1"/>
    <property type="molecule type" value="Genomic_DNA"/>
</dbReference>
<dbReference type="PRINTS" id="PR01345">
    <property type="entry name" value="CERVTRCPTASE"/>
</dbReference>
<accession>A0A4U8UM55</accession>
<evidence type="ECO:0000313" key="1">
    <source>
        <dbReference type="EMBL" id="TMS33255.1"/>
    </source>
</evidence>
<protein>
    <submittedName>
        <fullName evidence="1">Uncharacterized protein</fullName>
    </submittedName>
</protein>
<proteinExistence type="predicted"/>
<dbReference type="AlphaFoldDB" id="A0A4U8UM55"/>
<dbReference type="Proteomes" id="UP000298663">
    <property type="component" value="Chromosome X"/>
</dbReference>
<dbReference type="OrthoDB" id="5873437at2759"/>
<reference evidence="1 3" key="2">
    <citation type="journal article" date="2015" name="Genome Biol.">
        <title>Comparative genomics of Steinernema reveals deeply conserved gene regulatory networks.</title>
        <authorList>
            <person name="Dillman A.R."/>
            <person name="Macchietto M."/>
            <person name="Porter C.F."/>
            <person name="Rogers A."/>
            <person name="Williams B."/>
            <person name="Antoshechkin I."/>
            <person name="Lee M.M."/>
            <person name="Goodwin Z."/>
            <person name="Lu X."/>
            <person name="Lewis E.E."/>
            <person name="Goodrich-Blair H."/>
            <person name="Stock S.P."/>
            <person name="Adams B.J."/>
            <person name="Sternberg P.W."/>
            <person name="Mortazavi A."/>
        </authorList>
    </citation>
    <scope>NUCLEOTIDE SEQUENCE [LARGE SCALE GENOMIC DNA]</scope>
    <source>
        <strain evidence="1 3">ALL</strain>
    </source>
</reference>
<evidence type="ECO:0000313" key="3">
    <source>
        <dbReference type="Proteomes" id="UP000298663"/>
    </source>
</evidence>